<gene>
    <name evidence="2" type="ORF">NEZAVI_LOCUS9985</name>
</gene>
<accession>A0A9P0MQ28</accession>
<evidence type="ECO:0000256" key="1">
    <source>
        <dbReference type="SAM" id="MobiDB-lite"/>
    </source>
</evidence>
<dbReference type="Proteomes" id="UP001152798">
    <property type="component" value="Chromosome 4"/>
</dbReference>
<keyword evidence="3" id="KW-1185">Reference proteome</keyword>
<feature type="region of interest" description="Disordered" evidence="1">
    <location>
        <begin position="109"/>
        <end position="153"/>
    </location>
</feature>
<proteinExistence type="predicted"/>
<sequence>MKIRAEQTSFEGINCAGGSHGVSCRSSHGLSPSKGEPGLLRLSQALLGGPGVLQEERETDCMLLASLRLPFLSTPPSDPSIYFVLFLFSPPILLGLPSFRLHLPIPRPTPSSSPLGPPYPGVRRQSPDPETVATPCREWSPGGSGGGTQQQLSVVTTVWGVTTSTQSEAAFGGAKSSPVAQPPPPHYTTPPNYRHSSPG</sequence>
<name>A0A9P0MQ28_NEZVI</name>
<reference evidence="2" key="1">
    <citation type="submission" date="2022-01" db="EMBL/GenBank/DDBJ databases">
        <authorList>
            <person name="King R."/>
        </authorList>
    </citation>
    <scope>NUCLEOTIDE SEQUENCE</scope>
</reference>
<evidence type="ECO:0000313" key="3">
    <source>
        <dbReference type="Proteomes" id="UP001152798"/>
    </source>
</evidence>
<evidence type="ECO:0000313" key="2">
    <source>
        <dbReference type="EMBL" id="CAH1400824.1"/>
    </source>
</evidence>
<feature type="region of interest" description="Disordered" evidence="1">
    <location>
        <begin position="166"/>
        <end position="199"/>
    </location>
</feature>
<feature type="compositionally biased region" description="Pro residues" evidence="1">
    <location>
        <begin position="109"/>
        <end position="120"/>
    </location>
</feature>
<organism evidence="2 3">
    <name type="scientific">Nezara viridula</name>
    <name type="common">Southern green stink bug</name>
    <name type="synonym">Cimex viridulus</name>
    <dbReference type="NCBI Taxonomy" id="85310"/>
    <lineage>
        <taxon>Eukaryota</taxon>
        <taxon>Metazoa</taxon>
        <taxon>Ecdysozoa</taxon>
        <taxon>Arthropoda</taxon>
        <taxon>Hexapoda</taxon>
        <taxon>Insecta</taxon>
        <taxon>Pterygota</taxon>
        <taxon>Neoptera</taxon>
        <taxon>Paraneoptera</taxon>
        <taxon>Hemiptera</taxon>
        <taxon>Heteroptera</taxon>
        <taxon>Panheteroptera</taxon>
        <taxon>Pentatomomorpha</taxon>
        <taxon>Pentatomoidea</taxon>
        <taxon>Pentatomidae</taxon>
        <taxon>Pentatominae</taxon>
        <taxon>Nezara</taxon>
    </lineage>
</organism>
<dbReference type="AlphaFoldDB" id="A0A9P0MQ28"/>
<dbReference type="EMBL" id="OV725080">
    <property type="protein sequence ID" value="CAH1400824.1"/>
    <property type="molecule type" value="Genomic_DNA"/>
</dbReference>
<protein>
    <submittedName>
        <fullName evidence="2">Uncharacterized protein</fullName>
    </submittedName>
</protein>